<gene>
    <name evidence="1" type="ORF">EXIGLDRAFT_794874</name>
</gene>
<evidence type="ECO:0008006" key="3">
    <source>
        <dbReference type="Google" id="ProtNLM"/>
    </source>
</evidence>
<evidence type="ECO:0000313" key="2">
    <source>
        <dbReference type="Proteomes" id="UP000077266"/>
    </source>
</evidence>
<reference evidence="1 2" key="1">
    <citation type="journal article" date="2016" name="Mol. Biol. Evol.">
        <title>Comparative Genomics of Early-Diverging Mushroom-Forming Fungi Provides Insights into the Origins of Lignocellulose Decay Capabilities.</title>
        <authorList>
            <person name="Nagy L.G."/>
            <person name="Riley R."/>
            <person name="Tritt A."/>
            <person name="Adam C."/>
            <person name="Daum C."/>
            <person name="Floudas D."/>
            <person name="Sun H."/>
            <person name="Yadav J.S."/>
            <person name="Pangilinan J."/>
            <person name="Larsson K.H."/>
            <person name="Matsuura K."/>
            <person name="Barry K."/>
            <person name="Labutti K."/>
            <person name="Kuo R."/>
            <person name="Ohm R.A."/>
            <person name="Bhattacharya S.S."/>
            <person name="Shirouzu T."/>
            <person name="Yoshinaga Y."/>
            <person name="Martin F.M."/>
            <person name="Grigoriev I.V."/>
            <person name="Hibbett D.S."/>
        </authorList>
    </citation>
    <scope>NUCLEOTIDE SEQUENCE [LARGE SCALE GENOMIC DNA]</scope>
    <source>
        <strain evidence="1 2">HHB12029</strain>
    </source>
</reference>
<name>A0A165G8U6_EXIGL</name>
<dbReference type="Proteomes" id="UP000077266">
    <property type="component" value="Unassembled WGS sequence"/>
</dbReference>
<evidence type="ECO:0000313" key="1">
    <source>
        <dbReference type="EMBL" id="KZV90156.1"/>
    </source>
</evidence>
<keyword evidence="2" id="KW-1185">Reference proteome</keyword>
<organism evidence="1 2">
    <name type="scientific">Exidia glandulosa HHB12029</name>
    <dbReference type="NCBI Taxonomy" id="1314781"/>
    <lineage>
        <taxon>Eukaryota</taxon>
        <taxon>Fungi</taxon>
        <taxon>Dikarya</taxon>
        <taxon>Basidiomycota</taxon>
        <taxon>Agaricomycotina</taxon>
        <taxon>Agaricomycetes</taxon>
        <taxon>Auriculariales</taxon>
        <taxon>Exidiaceae</taxon>
        <taxon>Exidia</taxon>
    </lineage>
</organism>
<dbReference type="EMBL" id="KV426055">
    <property type="protein sequence ID" value="KZV90156.1"/>
    <property type="molecule type" value="Genomic_DNA"/>
</dbReference>
<dbReference type="InParanoid" id="A0A165G8U6"/>
<sequence length="280" mass="30904">MPVLPPELLRGIFELAALSTMPEKLATAVTLTQVSRAAREWMLPVLYNTVCLSDVVDRERFLQTVTRQPGTYPVHNLSILTWPAPSGADFTALLAALPHLSHTQIPLALVPFLVGASSSLTHLFISKHGPTQDVPLVPLPSITHIFIEPFYNGLYPIELRVAMPTLFPNATHFGMSYVLSNDDVSRDLVLLFRDMLALPSIQQVYVRILSHTPEGAENDAATMRGLCKPIRDPRIRVGSASVVEWICPPGQERINSSRSLWAADTLGRLDMWAHGTPAYP</sequence>
<dbReference type="OrthoDB" id="3145912at2759"/>
<accession>A0A165G8U6</accession>
<proteinExistence type="predicted"/>
<dbReference type="AlphaFoldDB" id="A0A165G8U6"/>
<protein>
    <recommendedName>
        <fullName evidence="3">F-box domain-containing protein</fullName>
    </recommendedName>
</protein>